<dbReference type="Proteomes" id="UP001595548">
    <property type="component" value="Unassembled WGS sequence"/>
</dbReference>
<comment type="caution">
    <text evidence="2">The sequence shown here is derived from an EMBL/GenBank/DDBJ whole genome shotgun (WGS) entry which is preliminary data.</text>
</comment>
<organism evidence="2 3">
    <name type="scientific">Gilvimarinus japonicus</name>
    <dbReference type="NCBI Taxonomy" id="1796469"/>
    <lineage>
        <taxon>Bacteria</taxon>
        <taxon>Pseudomonadati</taxon>
        <taxon>Pseudomonadota</taxon>
        <taxon>Gammaproteobacteria</taxon>
        <taxon>Cellvibrionales</taxon>
        <taxon>Cellvibrionaceae</taxon>
        <taxon>Gilvimarinus</taxon>
    </lineage>
</organism>
<keyword evidence="1" id="KW-0812">Transmembrane</keyword>
<keyword evidence="1" id="KW-0472">Membrane</keyword>
<gene>
    <name evidence="2" type="ORF">ACFOEB_17255</name>
</gene>
<evidence type="ECO:0000313" key="3">
    <source>
        <dbReference type="Proteomes" id="UP001595548"/>
    </source>
</evidence>
<accession>A0ABV7HT24</accession>
<protein>
    <submittedName>
        <fullName evidence="2">DUF4013 domain-containing protein</fullName>
    </submittedName>
</protein>
<keyword evidence="1" id="KW-1133">Transmembrane helix</keyword>
<reference evidence="3" key="1">
    <citation type="journal article" date="2019" name="Int. J. Syst. Evol. Microbiol.">
        <title>The Global Catalogue of Microorganisms (GCM) 10K type strain sequencing project: providing services to taxonomists for standard genome sequencing and annotation.</title>
        <authorList>
            <consortium name="The Broad Institute Genomics Platform"/>
            <consortium name="The Broad Institute Genome Sequencing Center for Infectious Disease"/>
            <person name="Wu L."/>
            <person name="Ma J."/>
        </authorList>
    </citation>
    <scope>NUCLEOTIDE SEQUENCE [LARGE SCALE GENOMIC DNA]</scope>
    <source>
        <strain evidence="3">KCTC 52141</strain>
    </source>
</reference>
<proteinExistence type="predicted"/>
<feature type="transmembrane region" description="Helical" evidence="1">
    <location>
        <begin position="168"/>
        <end position="189"/>
    </location>
</feature>
<evidence type="ECO:0000256" key="1">
    <source>
        <dbReference type="SAM" id="Phobius"/>
    </source>
</evidence>
<feature type="transmembrane region" description="Helical" evidence="1">
    <location>
        <begin position="250"/>
        <end position="272"/>
    </location>
</feature>
<dbReference type="RefSeq" id="WP_339617298.1">
    <property type="nucleotide sequence ID" value="NZ_AP031500.1"/>
</dbReference>
<name>A0ABV7HT24_9GAMM</name>
<feature type="transmembrane region" description="Helical" evidence="1">
    <location>
        <begin position="143"/>
        <end position="162"/>
    </location>
</feature>
<sequence>MAKLECQFFPETPALWRCPRCSTLYGERCIPAGHSTHWGRHDPACIRCTHSLTYLGNATDAKPFWQQLPHFFAYPLQSQTLLVLGLLTLLNTFINDGLIGLVAGLFSLAVLIKYGFAIINERGQGKCTAPTLGQVLTGDSEHLFLRQMVLIIAMGAAITFASGIAPSFGLLVMGFLTLAMPASIMVLAVEKSVRRALNPMALISLMLTIGWPYLLLWLCSQAITIGPYILADFIVGNNADRAPPGMPTLMFINFLISYFSIMLYTMLGYVLFEYQHELGYRTDIEDDQALSETDFIKARALGEVAVLISDQKYNDARQSLRRALDAVHDDLELHNRYHKLLMLLDDNTALANHADYLVELHMAQHQTARAVGVVLDVQTRLASFKLGKSSTALALAQLMVEQGYYRNGIRLLHNFHAQYPNDRHLPAAYLLAATTLIEHLGDDKTGRNIARYTLKKHPNCKEHIALEKLLNISV</sequence>
<feature type="transmembrane region" description="Helical" evidence="1">
    <location>
        <begin position="201"/>
        <end position="230"/>
    </location>
</feature>
<evidence type="ECO:0000313" key="2">
    <source>
        <dbReference type="EMBL" id="MFC3156960.1"/>
    </source>
</evidence>
<feature type="transmembrane region" description="Helical" evidence="1">
    <location>
        <begin position="97"/>
        <end position="116"/>
    </location>
</feature>
<dbReference type="EMBL" id="JBHRTL010000031">
    <property type="protein sequence ID" value="MFC3156960.1"/>
    <property type="molecule type" value="Genomic_DNA"/>
</dbReference>
<keyword evidence="3" id="KW-1185">Reference proteome</keyword>